<proteinExistence type="predicted"/>
<comment type="caution">
    <text evidence="1">The sequence shown here is derived from an EMBL/GenBank/DDBJ whole genome shotgun (WGS) entry which is preliminary data.</text>
</comment>
<dbReference type="EMBL" id="CACRXK020005485">
    <property type="protein sequence ID" value="CAB4006343.1"/>
    <property type="molecule type" value="Genomic_DNA"/>
</dbReference>
<sequence length="65" mass="7055">MGLMLGCTLEQPFMSNERGVYKCSSLRLAAEDLLNHIAGYGKPETLSHLCVAGSKHQDLNFPCSA</sequence>
<reference evidence="1" key="1">
    <citation type="submission" date="2020-04" db="EMBL/GenBank/DDBJ databases">
        <authorList>
            <person name="Alioto T."/>
            <person name="Alioto T."/>
            <person name="Gomez Garrido J."/>
        </authorList>
    </citation>
    <scope>NUCLEOTIDE SEQUENCE</scope>
    <source>
        <strain evidence="1">A484AB</strain>
    </source>
</reference>
<evidence type="ECO:0000313" key="1">
    <source>
        <dbReference type="EMBL" id="CAB4006343.1"/>
    </source>
</evidence>
<name>A0A7D9IDG0_PARCT</name>
<keyword evidence="2" id="KW-1185">Reference proteome</keyword>
<protein>
    <submittedName>
        <fullName evidence="1">Uncharacterized protein</fullName>
    </submittedName>
</protein>
<gene>
    <name evidence="1" type="ORF">PACLA_8A066176</name>
</gene>
<organism evidence="1 2">
    <name type="scientific">Paramuricea clavata</name>
    <name type="common">Red gorgonian</name>
    <name type="synonym">Violescent sea-whip</name>
    <dbReference type="NCBI Taxonomy" id="317549"/>
    <lineage>
        <taxon>Eukaryota</taxon>
        <taxon>Metazoa</taxon>
        <taxon>Cnidaria</taxon>
        <taxon>Anthozoa</taxon>
        <taxon>Octocorallia</taxon>
        <taxon>Malacalcyonacea</taxon>
        <taxon>Plexauridae</taxon>
        <taxon>Paramuricea</taxon>
    </lineage>
</organism>
<dbReference type="AlphaFoldDB" id="A0A7D9IDG0"/>
<accession>A0A7D9IDG0</accession>
<dbReference type="Proteomes" id="UP001152795">
    <property type="component" value="Unassembled WGS sequence"/>
</dbReference>
<evidence type="ECO:0000313" key="2">
    <source>
        <dbReference type="Proteomes" id="UP001152795"/>
    </source>
</evidence>